<evidence type="ECO:0000313" key="2">
    <source>
        <dbReference type="EMBL" id="GJE88791.1"/>
    </source>
</evidence>
<protein>
    <submittedName>
        <fullName evidence="2">Uncharacterized protein</fullName>
    </submittedName>
</protein>
<dbReference type="EMBL" id="BPQB01000010">
    <property type="protein sequence ID" value="GJE88791.1"/>
    <property type="molecule type" value="Genomic_DNA"/>
</dbReference>
<dbReference type="AlphaFoldDB" id="A0A9P3G5S5"/>
<dbReference type="OrthoDB" id="3215388at2759"/>
<keyword evidence="3" id="KW-1185">Reference proteome</keyword>
<sequence length="117" mass="11992">MPFFTRNSMFSASTTTLTSAVPTPNASTTSLVAHARPEKDYFAASGALMSAYGFGGCAPVLPPATKSPRKTKSRSSSPATPVSKANARAAKDYEAAYGALCSTYGFGGAPFAPTPSK</sequence>
<reference evidence="2 3" key="1">
    <citation type="submission" date="2021-08" db="EMBL/GenBank/DDBJ databases">
        <title>Draft Genome Sequence of Phanerochaete sordida strain YK-624.</title>
        <authorList>
            <person name="Mori T."/>
            <person name="Dohra H."/>
            <person name="Suzuki T."/>
            <person name="Kawagishi H."/>
            <person name="Hirai H."/>
        </authorList>
    </citation>
    <scope>NUCLEOTIDE SEQUENCE [LARGE SCALE GENOMIC DNA]</scope>
    <source>
        <strain evidence="2 3">YK-624</strain>
    </source>
</reference>
<evidence type="ECO:0000313" key="3">
    <source>
        <dbReference type="Proteomes" id="UP000703269"/>
    </source>
</evidence>
<comment type="caution">
    <text evidence="2">The sequence shown here is derived from an EMBL/GenBank/DDBJ whole genome shotgun (WGS) entry which is preliminary data.</text>
</comment>
<accession>A0A9P3G5S5</accession>
<evidence type="ECO:0000256" key="1">
    <source>
        <dbReference type="SAM" id="MobiDB-lite"/>
    </source>
</evidence>
<proteinExistence type="predicted"/>
<organism evidence="2 3">
    <name type="scientific">Phanerochaete sordida</name>
    <dbReference type="NCBI Taxonomy" id="48140"/>
    <lineage>
        <taxon>Eukaryota</taxon>
        <taxon>Fungi</taxon>
        <taxon>Dikarya</taxon>
        <taxon>Basidiomycota</taxon>
        <taxon>Agaricomycotina</taxon>
        <taxon>Agaricomycetes</taxon>
        <taxon>Polyporales</taxon>
        <taxon>Phanerochaetaceae</taxon>
        <taxon>Phanerochaete</taxon>
    </lineage>
</organism>
<name>A0A9P3G5S5_9APHY</name>
<feature type="region of interest" description="Disordered" evidence="1">
    <location>
        <begin position="63"/>
        <end position="85"/>
    </location>
</feature>
<dbReference type="Proteomes" id="UP000703269">
    <property type="component" value="Unassembled WGS sequence"/>
</dbReference>
<gene>
    <name evidence="2" type="ORF">PsYK624_048780</name>
</gene>